<sequence length="498" mass="58474">MSKRFLFLLLLITIGADATQASNNLTTTIIQSSVSTKNTTETKEAIEKGKQYLASGIKHYQKKELKKALDNYLIAYEYFEYSDDYYTIHKIEYAIAQTKYYLGFYEEAIKSFKQCLLYFETENDRAYLNVLHHLGLCYNKSNDFETCTLYNTKGIKEGQRLRNSEMEPYFKHSEAINQYFKKNYSVTINELQKVIPFLKQKNDFANEAVANFYIAKSYWQTNQKEEALPYLLKVDNTFSTNNYIRPDLRENFELLIKYYEIKKEVKKQLIYTNKLLKADSILNSNYKYLSNKIFKVYDTKKLYQAKAELEKQGKLKNIFMLLIALVLTTFIILLGIKYKKKLYINKEVSHLIIKANNPTNARTLEQKSNKEETEINPVLEEAILKNLEKFEVQKRYLQKDMTLPKIASYLKTNTKYAAKTILKHRGKKTIDYINDLKVEHIIELLKNENKYRNYTIKALAEEAGFGSTQNFTRAFKNKTNSSPSNFIQELNNCKAQVM</sequence>
<dbReference type="SMART" id="SM00342">
    <property type="entry name" value="HTH_ARAC"/>
    <property type="match status" value="1"/>
</dbReference>
<evidence type="ECO:0000313" key="8">
    <source>
        <dbReference type="Proteomes" id="UP001597534"/>
    </source>
</evidence>
<keyword evidence="4" id="KW-1133">Transmembrane helix</keyword>
<dbReference type="Pfam" id="PF12833">
    <property type="entry name" value="HTH_18"/>
    <property type="match status" value="1"/>
</dbReference>
<dbReference type="PANTHER" id="PTHR43280">
    <property type="entry name" value="ARAC-FAMILY TRANSCRIPTIONAL REGULATOR"/>
    <property type="match status" value="1"/>
</dbReference>
<keyword evidence="3" id="KW-0804">Transcription</keyword>
<evidence type="ECO:0000256" key="4">
    <source>
        <dbReference type="SAM" id="Phobius"/>
    </source>
</evidence>
<keyword evidence="1" id="KW-0805">Transcription regulation</keyword>
<feature type="transmembrane region" description="Helical" evidence="4">
    <location>
        <begin position="318"/>
        <end position="336"/>
    </location>
</feature>
<keyword evidence="4" id="KW-0472">Membrane</keyword>
<evidence type="ECO:0000256" key="3">
    <source>
        <dbReference type="ARBA" id="ARBA00023163"/>
    </source>
</evidence>
<keyword evidence="5" id="KW-0732">Signal</keyword>
<dbReference type="SUPFAM" id="SSF46689">
    <property type="entry name" value="Homeodomain-like"/>
    <property type="match status" value="1"/>
</dbReference>
<dbReference type="Gene3D" id="1.25.40.10">
    <property type="entry name" value="Tetratricopeptide repeat domain"/>
    <property type="match status" value="1"/>
</dbReference>
<dbReference type="RefSeq" id="WP_379810950.1">
    <property type="nucleotide sequence ID" value="NZ_JBHUPC010000012.1"/>
</dbReference>
<dbReference type="InterPro" id="IPR011990">
    <property type="entry name" value="TPR-like_helical_dom_sf"/>
</dbReference>
<keyword evidence="2" id="KW-0238">DNA-binding</keyword>
<evidence type="ECO:0000256" key="5">
    <source>
        <dbReference type="SAM" id="SignalP"/>
    </source>
</evidence>
<evidence type="ECO:0000256" key="1">
    <source>
        <dbReference type="ARBA" id="ARBA00023015"/>
    </source>
</evidence>
<feature type="signal peptide" evidence="5">
    <location>
        <begin position="1"/>
        <end position="18"/>
    </location>
</feature>
<protein>
    <submittedName>
        <fullName evidence="7">Helix-turn-helix domain-containing protein</fullName>
    </submittedName>
</protein>
<dbReference type="SUPFAM" id="SSF48452">
    <property type="entry name" value="TPR-like"/>
    <property type="match status" value="1"/>
</dbReference>
<evidence type="ECO:0000256" key="2">
    <source>
        <dbReference type="ARBA" id="ARBA00023125"/>
    </source>
</evidence>
<reference evidence="8" key="1">
    <citation type="journal article" date="2019" name="Int. J. Syst. Evol. Microbiol.">
        <title>The Global Catalogue of Microorganisms (GCM) 10K type strain sequencing project: providing services to taxonomists for standard genome sequencing and annotation.</title>
        <authorList>
            <consortium name="The Broad Institute Genomics Platform"/>
            <consortium name="The Broad Institute Genome Sequencing Center for Infectious Disease"/>
            <person name="Wu L."/>
            <person name="Ma J."/>
        </authorList>
    </citation>
    <scope>NUCLEOTIDE SEQUENCE [LARGE SCALE GENOMIC DNA]</scope>
    <source>
        <strain evidence="8">KCTC 22671</strain>
    </source>
</reference>
<dbReference type="Proteomes" id="UP001597534">
    <property type="component" value="Unassembled WGS sequence"/>
</dbReference>
<dbReference type="InterPro" id="IPR018060">
    <property type="entry name" value="HTH_AraC"/>
</dbReference>
<accession>A0ABW5YLD4</accession>
<organism evidence="7 8">
    <name type="scientific">Flavobacterium chuncheonense</name>
    <dbReference type="NCBI Taxonomy" id="2026653"/>
    <lineage>
        <taxon>Bacteria</taxon>
        <taxon>Pseudomonadati</taxon>
        <taxon>Bacteroidota</taxon>
        <taxon>Flavobacteriia</taxon>
        <taxon>Flavobacteriales</taxon>
        <taxon>Flavobacteriaceae</taxon>
        <taxon>Flavobacterium</taxon>
    </lineage>
</organism>
<feature type="domain" description="HTH araC/xylS-type" evidence="6">
    <location>
        <begin position="381"/>
        <end position="489"/>
    </location>
</feature>
<dbReference type="PANTHER" id="PTHR43280:SF34">
    <property type="entry name" value="ARAC-FAMILY TRANSCRIPTIONAL REGULATOR"/>
    <property type="match status" value="1"/>
</dbReference>
<dbReference type="InterPro" id="IPR009057">
    <property type="entry name" value="Homeodomain-like_sf"/>
</dbReference>
<proteinExistence type="predicted"/>
<dbReference type="PROSITE" id="PS01124">
    <property type="entry name" value="HTH_ARAC_FAMILY_2"/>
    <property type="match status" value="1"/>
</dbReference>
<comment type="caution">
    <text evidence="7">The sequence shown here is derived from an EMBL/GenBank/DDBJ whole genome shotgun (WGS) entry which is preliminary data.</text>
</comment>
<feature type="chain" id="PRO_5047227548" evidence="5">
    <location>
        <begin position="19"/>
        <end position="498"/>
    </location>
</feature>
<gene>
    <name evidence="7" type="ORF">ACFS5J_05025</name>
</gene>
<keyword evidence="4" id="KW-0812">Transmembrane</keyword>
<keyword evidence="8" id="KW-1185">Reference proteome</keyword>
<evidence type="ECO:0000259" key="6">
    <source>
        <dbReference type="PROSITE" id="PS01124"/>
    </source>
</evidence>
<evidence type="ECO:0000313" key="7">
    <source>
        <dbReference type="EMBL" id="MFD2891373.1"/>
    </source>
</evidence>
<name>A0ABW5YLD4_9FLAO</name>
<dbReference type="Gene3D" id="1.10.10.60">
    <property type="entry name" value="Homeodomain-like"/>
    <property type="match status" value="1"/>
</dbReference>
<dbReference type="EMBL" id="JBHUPC010000012">
    <property type="protein sequence ID" value="MFD2891373.1"/>
    <property type="molecule type" value="Genomic_DNA"/>
</dbReference>